<evidence type="ECO:0000313" key="1">
    <source>
        <dbReference type="EMBL" id="PBK03990.1"/>
    </source>
</evidence>
<dbReference type="AlphaFoldDB" id="A0A2A3MGL3"/>
<dbReference type="RefSeq" id="WP_096005030.1">
    <property type="nucleotide sequence ID" value="NZ_NTMR01000013.1"/>
</dbReference>
<name>A0A2A3MGL3_9PSED</name>
<protein>
    <submittedName>
        <fullName evidence="1">Uncharacterized protein</fullName>
    </submittedName>
</protein>
<proteinExistence type="predicted"/>
<evidence type="ECO:0000313" key="2">
    <source>
        <dbReference type="Proteomes" id="UP000242313"/>
    </source>
</evidence>
<dbReference type="EMBL" id="NTMR01000013">
    <property type="protein sequence ID" value="PBK03990.1"/>
    <property type="molecule type" value="Genomic_DNA"/>
</dbReference>
<dbReference type="Proteomes" id="UP000242313">
    <property type="component" value="Unassembled WGS sequence"/>
</dbReference>
<comment type="caution">
    <text evidence="1">The sequence shown here is derived from an EMBL/GenBank/DDBJ whole genome shotgun (WGS) entry which is preliminary data.</text>
</comment>
<reference evidence="1 2" key="1">
    <citation type="submission" date="2017-09" db="EMBL/GenBank/DDBJ databases">
        <title>Pseudomonas abyssi sp. nov. isolated from Abyssopelagic Water.</title>
        <authorList>
            <person name="Wei Y."/>
        </authorList>
    </citation>
    <scope>NUCLEOTIDE SEQUENCE [LARGE SCALE GENOMIC DNA]</scope>
    <source>
        <strain evidence="1 2">MT5</strain>
    </source>
</reference>
<keyword evidence="2" id="KW-1185">Reference proteome</keyword>
<accession>A0A2A3MGL3</accession>
<organism evidence="1 2">
    <name type="scientific">Pseudomonas abyssi</name>
    <dbReference type="NCBI Taxonomy" id="170540"/>
    <lineage>
        <taxon>Bacteria</taxon>
        <taxon>Pseudomonadati</taxon>
        <taxon>Pseudomonadota</taxon>
        <taxon>Gammaproteobacteria</taxon>
        <taxon>Pseudomonadales</taxon>
        <taxon>Pseudomonadaceae</taxon>
        <taxon>Pseudomonas</taxon>
    </lineage>
</organism>
<gene>
    <name evidence="1" type="ORF">CNQ84_11600</name>
</gene>
<sequence>MTTRNIYFFDMKVTARGKFNRRDDPIDFNVKPKDISTIAEDIKQIFTGGDNLLQSGRNTDSPSHYLQDCQVDDEKIVLLVNRCDPKAPDMVTSNPAEKEQIVHAKPAGHGGDFSSHVVIMKNPVRGDNYYLCVIESLVGSGLSSTVIKSYLKSVLNKCRREFKARYTIPDISEPKVKVRHVHDIAFQGHPSESFMRDLENGYLSGAQAINYTGVGKHLDSNGAITEDYKTIKLKVDSSLIGDTVASLRAVRSKLMSEYKEYSELRIAFRTDGENKTAKLSIETGQLVDADRYTKRHELKSIVTNQTSYAKISSVILKEIMSYIGK</sequence>